<dbReference type="Proteomes" id="UP001229486">
    <property type="component" value="Unassembled WGS sequence"/>
</dbReference>
<feature type="non-terminal residue" evidence="2">
    <location>
        <position position="1"/>
    </location>
</feature>
<name>A0AB73IMA1_9BURK</name>
<proteinExistence type="predicted"/>
<feature type="region of interest" description="Disordered" evidence="1">
    <location>
        <begin position="72"/>
        <end position="102"/>
    </location>
</feature>
<evidence type="ECO:0000313" key="3">
    <source>
        <dbReference type="Proteomes" id="UP001229486"/>
    </source>
</evidence>
<organism evidence="2 3">
    <name type="scientific">Paraburkholderia caledonica</name>
    <dbReference type="NCBI Taxonomy" id="134536"/>
    <lineage>
        <taxon>Bacteria</taxon>
        <taxon>Pseudomonadati</taxon>
        <taxon>Pseudomonadota</taxon>
        <taxon>Betaproteobacteria</taxon>
        <taxon>Burkholderiales</taxon>
        <taxon>Burkholderiaceae</taxon>
        <taxon>Paraburkholderia</taxon>
    </lineage>
</organism>
<sequence>CVKPIPILFYKTATVSICTPVGIDLIMQRPESSMEKGGLVETFSRIPKCLDSQRHMKHNFWRGLTMSWLIQPHTPGTTGDARTQWADEPLPTVPRPAEARQA</sequence>
<comment type="caution">
    <text evidence="2">The sequence shown here is derived from an EMBL/GenBank/DDBJ whole genome shotgun (WGS) entry which is preliminary data.</text>
</comment>
<reference evidence="2" key="1">
    <citation type="submission" date="2023-07" db="EMBL/GenBank/DDBJ databases">
        <title>Sorghum-associated microbial communities from plants grown in Nebraska, USA.</title>
        <authorList>
            <person name="Schachtman D."/>
        </authorList>
    </citation>
    <scope>NUCLEOTIDE SEQUENCE</scope>
    <source>
        <strain evidence="2">DS1061</strain>
    </source>
</reference>
<protein>
    <submittedName>
        <fullName evidence="2">Uncharacterized protein</fullName>
    </submittedName>
</protein>
<evidence type="ECO:0000256" key="1">
    <source>
        <dbReference type="SAM" id="MobiDB-lite"/>
    </source>
</evidence>
<dbReference type="EMBL" id="JAURTK010000016">
    <property type="protein sequence ID" value="MDP9651133.1"/>
    <property type="molecule type" value="Genomic_DNA"/>
</dbReference>
<evidence type="ECO:0000313" key="2">
    <source>
        <dbReference type="EMBL" id="MDP9651133.1"/>
    </source>
</evidence>
<gene>
    <name evidence="2" type="ORF">J2793_006608</name>
</gene>
<accession>A0AB73IMA1</accession>
<dbReference type="AlphaFoldDB" id="A0AB73IMA1"/>